<evidence type="ECO:0000259" key="1">
    <source>
        <dbReference type="Pfam" id="PF13175"/>
    </source>
</evidence>
<gene>
    <name evidence="2" type="ORF">MAE30S32_07520</name>
</gene>
<dbReference type="SUPFAM" id="SSF52540">
    <property type="entry name" value="P-loop containing nucleoside triphosphate hydrolases"/>
    <property type="match status" value="1"/>
</dbReference>
<keyword evidence="2" id="KW-0547">Nucleotide-binding</keyword>
<keyword evidence="2" id="KW-0067">ATP-binding</keyword>
<name>A0A510PED1_MICAE</name>
<sequence>MLNNLTVKNLTVFPEIQLQFSQNLNVIVGENGTGKTHLLKILYSALATSGEEGRKSPNGTPTKTLLQTRLADKLIHVFRPDYLGRLTRGEQGRERCDIKLHFQDSRFNFAFSPSLRTESGFLINR</sequence>
<reference evidence="2 3" key="1">
    <citation type="journal article" date="2019" name="Appl. Environ. Microbiol.">
        <title>Co-occurrence of broad and narrow host-range viruses infecting the toxic bloom-forming cyanobacterium Microcystis aeruginosa.</title>
        <authorList>
            <person name="Morimoto D."/>
            <person name="Tominaga K."/>
            <person name="Nishimura Y."/>
            <person name="Yoshida N."/>
            <person name="Kimura S."/>
            <person name="Sako Y."/>
            <person name="Yoshida T."/>
        </authorList>
    </citation>
    <scope>NUCLEOTIDE SEQUENCE [LARGE SCALE GENOMIC DNA]</scope>
    <source>
        <strain evidence="2 3">11-30S32</strain>
    </source>
</reference>
<comment type="caution">
    <text evidence="2">The sequence shown here is derived from an EMBL/GenBank/DDBJ whole genome shotgun (WGS) entry which is preliminary data.</text>
</comment>
<dbReference type="InterPro" id="IPR027417">
    <property type="entry name" value="P-loop_NTPase"/>
</dbReference>
<organism evidence="2 3">
    <name type="scientific">Microcystis aeruginosa 11-30S32</name>
    <dbReference type="NCBI Taxonomy" id="2358142"/>
    <lineage>
        <taxon>Bacteria</taxon>
        <taxon>Bacillati</taxon>
        <taxon>Cyanobacteriota</taxon>
        <taxon>Cyanophyceae</taxon>
        <taxon>Oscillatoriophycideae</taxon>
        <taxon>Chroococcales</taxon>
        <taxon>Microcystaceae</taxon>
        <taxon>Microcystis</taxon>
    </lineage>
</organism>
<feature type="domain" description="Endonuclease GajA/Old nuclease/RecF-like AAA" evidence="1">
    <location>
        <begin position="1"/>
        <end position="49"/>
    </location>
</feature>
<accession>A0A510PED1</accession>
<dbReference type="Gene3D" id="3.40.50.300">
    <property type="entry name" value="P-loop containing nucleotide triphosphate hydrolases"/>
    <property type="match status" value="1"/>
</dbReference>
<proteinExistence type="predicted"/>
<dbReference type="GO" id="GO:0005524">
    <property type="term" value="F:ATP binding"/>
    <property type="evidence" value="ECO:0007669"/>
    <property type="project" value="UniProtKB-KW"/>
</dbReference>
<dbReference type="RefSeq" id="WP_261779310.1">
    <property type="nucleotide sequence ID" value="NZ_BHVU01000027.1"/>
</dbReference>
<dbReference type="Pfam" id="PF13175">
    <property type="entry name" value="AAA_15"/>
    <property type="match status" value="1"/>
</dbReference>
<dbReference type="Proteomes" id="UP000321223">
    <property type="component" value="Unassembled WGS sequence"/>
</dbReference>
<dbReference type="AlphaFoldDB" id="A0A510PED1"/>
<evidence type="ECO:0000313" key="2">
    <source>
        <dbReference type="EMBL" id="GCA92100.1"/>
    </source>
</evidence>
<dbReference type="EMBL" id="BHVU01000027">
    <property type="protein sequence ID" value="GCA92100.1"/>
    <property type="molecule type" value="Genomic_DNA"/>
</dbReference>
<dbReference type="InterPro" id="IPR041685">
    <property type="entry name" value="AAA_GajA/Old/RecF-like"/>
</dbReference>
<evidence type="ECO:0000313" key="3">
    <source>
        <dbReference type="Proteomes" id="UP000321223"/>
    </source>
</evidence>
<protein>
    <submittedName>
        <fullName evidence="2">ATP-binding protein</fullName>
    </submittedName>
</protein>